<feature type="transmembrane region" description="Helical" evidence="3">
    <location>
        <begin position="15"/>
        <end position="35"/>
    </location>
</feature>
<proteinExistence type="inferred from homology"/>
<dbReference type="InterPro" id="IPR003869">
    <property type="entry name" value="Polysac_CapD-like"/>
</dbReference>
<dbReference type="RefSeq" id="WP_006501499.1">
    <property type="nucleotide sequence ID" value="NZ_BAGZ01000002.1"/>
</dbReference>
<dbReference type="InterPro" id="IPR051203">
    <property type="entry name" value="Polysaccharide_Synthase-Rel"/>
</dbReference>
<feature type="transmembrane region" description="Helical" evidence="3">
    <location>
        <begin position="47"/>
        <end position="71"/>
    </location>
</feature>
<gene>
    <name evidence="5" type="ORF">AUCHE_02_01100</name>
</gene>
<feature type="domain" description="Polysaccharide biosynthesis protein CapD-like" evidence="4">
    <location>
        <begin position="298"/>
        <end position="572"/>
    </location>
</feature>
<evidence type="ECO:0000256" key="2">
    <source>
        <dbReference type="SAM" id="MobiDB-lite"/>
    </source>
</evidence>
<comment type="similarity">
    <text evidence="1">Belongs to the polysaccharide synthase family.</text>
</comment>
<evidence type="ECO:0000259" key="4">
    <source>
        <dbReference type="Pfam" id="PF02719"/>
    </source>
</evidence>
<dbReference type="eggNOG" id="COG1086">
    <property type="taxonomic scope" value="Bacteria"/>
</dbReference>
<keyword evidence="3" id="KW-0472">Membrane</keyword>
<dbReference type="Proteomes" id="UP000008495">
    <property type="component" value="Unassembled WGS sequence"/>
</dbReference>
<dbReference type="Gene3D" id="3.40.50.720">
    <property type="entry name" value="NAD(P)-binding Rossmann-like Domain"/>
    <property type="match status" value="2"/>
</dbReference>
<dbReference type="STRING" id="100225.SAMN05421595_1881"/>
<keyword evidence="3" id="KW-1133">Transmembrane helix</keyword>
<evidence type="ECO:0000313" key="6">
    <source>
        <dbReference type="Proteomes" id="UP000008495"/>
    </source>
</evidence>
<keyword evidence="6" id="KW-1185">Reference proteome</keyword>
<feature type="transmembrane region" description="Helical" evidence="3">
    <location>
        <begin position="92"/>
        <end position="109"/>
    </location>
</feature>
<feature type="region of interest" description="Disordered" evidence="2">
    <location>
        <begin position="620"/>
        <end position="649"/>
    </location>
</feature>
<evidence type="ECO:0000256" key="1">
    <source>
        <dbReference type="ARBA" id="ARBA00007430"/>
    </source>
</evidence>
<name>K6V3R6_9MICO</name>
<feature type="compositionally biased region" description="Basic and acidic residues" evidence="2">
    <location>
        <begin position="632"/>
        <end position="649"/>
    </location>
</feature>
<organism evidence="5 6">
    <name type="scientific">Austwickia chelonae NBRC 105200</name>
    <dbReference type="NCBI Taxonomy" id="1184607"/>
    <lineage>
        <taxon>Bacteria</taxon>
        <taxon>Bacillati</taxon>
        <taxon>Actinomycetota</taxon>
        <taxon>Actinomycetes</taxon>
        <taxon>Micrococcales</taxon>
        <taxon>Dermatophilaceae</taxon>
        <taxon>Austwickia</taxon>
    </lineage>
</organism>
<evidence type="ECO:0000256" key="3">
    <source>
        <dbReference type="SAM" id="Phobius"/>
    </source>
</evidence>
<dbReference type="InterPro" id="IPR036291">
    <property type="entry name" value="NAD(P)-bd_dom_sf"/>
</dbReference>
<dbReference type="SUPFAM" id="SSF51735">
    <property type="entry name" value="NAD(P)-binding Rossmann-fold domains"/>
    <property type="match status" value="2"/>
</dbReference>
<reference evidence="5 6" key="1">
    <citation type="submission" date="2012-08" db="EMBL/GenBank/DDBJ databases">
        <title>Whole genome shotgun sequence of Austwickia chelonae NBRC 105200.</title>
        <authorList>
            <person name="Yoshida I."/>
            <person name="Hosoyama A."/>
            <person name="Tsuchikane K."/>
            <person name="Katsumata H."/>
            <person name="Ando Y."/>
            <person name="Ohji S."/>
            <person name="Hamada M."/>
            <person name="Tamura T."/>
            <person name="Yamazoe A."/>
            <person name="Yamazaki S."/>
            <person name="Fujita N."/>
        </authorList>
    </citation>
    <scope>NUCLEOTIDE SEQUENCE [LARGE SCALE GENOMIC DNA]</scope>
    <source>
        <strain evidence="5 6">NBRC 105200</strain>
    </source>
</reference>
<dbReference type="PANTHER" id="PTHR43318">
    <property type="entry name" value="UDP-N-ACETYLGLUCOSAMINE 4,6-DEHYDRATASE"/>
    <property type="match status" value="1"/>
</dbReference>
<keyword evidence="3" id="KW-0812">Transmembrane</keyword>
<evidence type="ECO:0000313" key="5">
    <source>
        <dbReference type="EMBL" id="GAB76748.1"/>
    </source>
</evidence>
<dbReference type="CDD" id="cd05237">
    <property type="entry name" value="UDP_invert_4-6DH_SDR_e"/>
    <property type="match status" value="1"/>
</dbReference>
<accession>K6V3R6</accession>
<comment type="caution">
    <text evidence="5">The sequence shown here is derived from an EMBL/GenBank/DDBJ whole genome shotgun (WGS) entry which is preliminary data.</text>
</comment>
<dbReference type="AlphaFoldDB" id="K6V3R6"/>
<dbReference type="Pfam" id="PF13727">
    <property type="entry name" value="CoA_binding_3"/>
    <property type="match status" value="1"/>
</dbReference>
<dbReference type="PANTHER" id="PTHR43318:SF1">
    <property type="entry name" value="POLYSACCHARIDE BIOSYNTHESIS PROTEIN EPSC-RELATED"/>
    <property type="match status" value="1"/>
</dbReference>
<dbReference type="Pfam" id="PF02719">
    <property type="entry name" value="Polysacc_synt_2"/>
    <property type="match status" value="1"/>
</dbReference>
<dbReference type="EMBL" id="BAGZ01000002">
    <property type="protein sequence ID" value="GAB76748.1"/>
    <property type="molecule type" value="Genomic_DNA"/>
</dbReference>
<sequence length="649" mass="70408">MLTQSPTSRARLRRWFWAAMDMLMWVVAVFATAYLRYDVLNGQVAPASLFGITLTLALGCALCQLAVGTLLGPYRVSHTRGSYEETFDLMRSMFITIIVASIVVFFLWHPDHLPRATPAQGGGFAMLGGFGMRLFFRIFRTHELRERTDAEERAVIYGAGDTGRRLVKSALREQEARILPVAMLDDTRERQRLRIEGVPVRGTKNDIVQVAESTKATMLIVAAPHATAADLRVLSEGANEAGLKVKILPSLSDVLDPSSTAEGGVRDLRDLDLTDLLSRPPVQLDTTAIAAQIQGRRVLVTGAGGSIGSELCRQIAKFSPERLFLLDRDESGLQATQMSLTGQGLLDSDDLLLADIRDPEGLRLVFEQARPQVVFHAAALKHLPLLESFPLEAWKTNVRGTLNVLEAAAGIGVETFVNVSTDKAADPTSTLGYSKRCTERLTSHFARNRPGRFVSVRFGNVLGSRGSMLHAFTAQIKAGGPVTVTHPDVRRYFMLIPEACQLVLEAGTIGNDGEVMVLEMGEQVKIVEVARNLIRMSGKKDIEIIFTGLRPGEKLGEDLFSDEEGRRATAHPLVDAVDVPALDPMLVLGTALSDPVSAYEWMRGAALGSDADHVIPATGCRPVSTSGTPLDGGKKAVDGPRPDVEATAP</sequence>
<protein>
    <submittedName>
        <fullName evidence="5">Putative polysaccharide biosynthesis protein</fullName>
    </submittedName>
</protein>